<dbReference type="PROSITE" id="PS51186">
    <property type="entry name" value="GNAT"/>
    <property type="match status" value="1"/>
</dbReference>
<dbReference type="AlphaFoldDB" id="A0A0B6RK07"/>
<keyword evidence="3" id="KW-1185">Reference proteome</keyword>
<feature type="domain" description="N-acetyltransferase" evidence="1">
    <location>
        <begin position="14"/>
        <end position="180"/>
    </location>
</feature>
<dbReference type="Gene3D" id="3.40.630.30">
    <property type="match status" value="1"/>
</dbReference>
<dbReference type="PANTHER" id="PTHR43441:SF11">
    <property type="entry name" value="RIBOSOMAL-PROTEIN-SERINE ACETYLTRANSFERASE"/>
    <property type="match status" value="1"/>
</dbReference>
<dbReference type="PANTHER" id="PTHR43441">
    <property type="entry name" value="RIBOSOMAL-PROTEIN-SERINE ACETYLTRANSFERASE"/>
    <property type="match status" value="1"/>
</dbReference>
<dbReference type="GO" id="GO:1990189">
    <property type="term" value="F:protein N-terminal-serine acetyltransferase activity"/>
    <property type="evidence" value="ECO:0007669"/>
    <property type="project" value="TreeGrafter"/>
</dbReference>
<dbReference type="GO" id="GO:0008999">
    <property type="term" value="F:protein-N-terminal-alanine acetyltransferase activity"/>
    <property type="evidence" value="ECO:0007669"/>
    <property type="project" value="TreeGrafter"/>
</dbReference>
<name>A0A0B6RK07_BURPL</name>
<dbReference type="EMBL" id="CP002580">
    <property type="protein sequence ID" value="AJK45662.1"/>
    <property type="molecule type" value="Genomic_DNA"/>
</dbReference>
<dbReference type="InterPro" id="IPR051908">
    <property type="entry name" value="Ribosomal_N-acetyltransferase"/>
</dbReference>
<dbReference type="Pfam" id="PF13302">
    <property type="entry name" value="Acetyltransf_3"/>
    <property type="match status" value="1"/>
</dbReference>
<dbReference type="Proteomes" id="UP000031838">
    <property type="component" value="Chromosome 1"/>
</dbReference>
<accession>A0A0B6RK07</accession>
<dbReference type="SUPFAM" id="SSF55729">
    <property type="entry name" value="Acyl-CoA N-acyltransferases (Nat)"/>
    <property type="match status" value="1"/>
</dbReference>
<proteinExistence type="predicted"/>
<keyword evidence="2" id="KW-0808">Transferase</keyword>
<dbReference type="GO" id="GO:0005737">
    <property type="term" value="C:cytoplasm"/>
    <property type="evidence" value="ECO:0007669"/>
    <property type="project" value="TreeGrafter"/>
</dbReference>
<evidence type="ECO:0000313" key="2">
    <source>
        <dbReference type="EMBL" id="AJK45662.1"/>
    </source>
</evidence>
<gene>
    <name evidence="2" type="ORF">BGL_1c11400</name>
</gene>
<reference evidence="3" key="1">
    <citation type="submission" date="2011-03" db="EMBL/GenBank/DDBJ databases">
        <authorList>
            <person name="Voget S."/>
            <person name="Streit W.R."/>
            <person name="Jaeger K.E."/>
            <person name="Daniel R."/>
        </authorList>
    </citation>
    <scope>NUCLEOTIDE SEQUENCE [LARGE SCALE GENOMIC DNA]</scope>
    <source>
        <strain evidence="3">PG1</strain>
    </source>
</reference>
<dbReference type="InterPro" id="IPR000182">
    <property type="entry name" value="GNAT_dom"/>
</dbReference>
<evidence type="ECO:0000259" key="1">
    <source>
        <dbReference type="PROSITE" id="PS51186"/>
    </source>
</evidence>
<dbReference type="RefSeq" id="WP_042626465.1">
    <property type="nucleotide sequence ID" value="NZ_CP002580.1"/>
</dbReference>
<dbReference type="HOGENOM" id="CLU_013985_3_6_4"/>
<dbReference type="KEGG" id="bgp:BGL_1c11400"/>
<organism evidence="2 3">
    <name type="scientific">Burkholderia plantarii</name>
    <dbReference type="NCBI Taxonomy" id="41899"/>
    <lineage>
        <taxon>Bacteria</taxon>
        <taxon>Pseudomonadati</taxon>
        <taxon>Pseudomonadota</taxon>
        <taxon>Betaproteobacteria</taxon>
        <taxon>Burkholderiales</taxon>
        <taxon>Burkholderiaceae</taxon>
        <taxon>Burkholderia</taxon>
    </lineage>
</organism>
<evidence type="ECO:0000313" key="3">
    <source>
        <dbReference type="Proteomes" id="UP000031838"/>
    </source>
</evidence>
<sequence length="197" mass="21940">MPAFEPITIITRRLRLRAMRDDDWQAGFALWSDADAMRYFSFPPMIEPAHARARTARLAQAAASGEEFVCVVEALASGEPLGDCSLFDHDAQCRRAQLGFSLQRRHWGNGYMTEAVSALLDHAFDTVGLRRVEADVDPRNEASTRLLDRLGFVREGLLRERWMVGGEVSDSAIYGLLRTDRRPAATVTPSLSDTGGR</sequence>
<dbReference type="InterPro" id="IPR016181">
    <property type="entry name" value="Acyl_CoA_acyltransferase"/>
</dbReference>
<reference evidence="2 3" key="2">
    <citation type="journal article" date="2016" name="Appl. Microbiol. Biotechnol.">
        <title>Mutations improving production and secretion of extracellular lipase by Burkholderia glumae PG1.</title>
        <authorList>
            <person name="Knapp A."/>
            <person name="Voget S."/>
            <person name="Gao R."/>
            <person name="Zaburannyi N."/>
            <person name="Krysciak D."/>
            <person name="Breuer M."/>
            <person name="Hauer B."/>
            <person name="Streit W.R."/>
            <person name="Muller R."/>
            <person name="Daniel R."/>
            <person name="Jaeger K.E."/>
        </authorList>
    </citation>
    <scope>NUCLEOTIDE SEQUENCE [LARGE SCALE GENOMIC DNA]</scope>
    <source>
        <strain evidence="2 3">PG1</strain>
    </source>
</reference>
<protein>
    <submittedName>
        <fullName evidence="2">GCN5-like N-acetyltransferase</fullName>
    </submittedName>
</protein>